<dbReference type="PROSITE" id="PS50890">
    <property type="entry name" value="PUA"/>
    <property type="match status" value="1"/>
</dbReference>
<dbReference type="Proteomes" id="UP000326924">
    <property type="component" value="Unassembled WGS sequence"/>
</dbReference>
<evidence type="ECO:0000313" key="4">
    <source>
        <dbReference type="Proteomes" id="UP000326924"/>
    </source>
</evidence>
<evidence type="ECO:0000313" key="3">
    <source>
        <dbReference type="EMBL" id="KAA8910882.1"/>
    </source>
</evidence>
<feature type="compositionally biased region" description="Basic and acidic residues" evidence="1">
    <location>
        <begin position="74"/>
        <end position="107"/>
    </location>
</feature>
<feature type="region of interest" description="Disordered" evidence="1">
    <location>
        <begin position="798"/>
        <end position="856"/>
    </location>
</feature>
<feature type="compositionally biased region" description="Basic and acidic residues" evidence="1">
    <location>
        <begin position="826"/>
        <end position="844"/>
    </location>
</feature>
<evidence type="ECO:0000256" key="1">
    <source>
        <dbReference type="SAM" id="MobiDB-lite"/>
    </source>
</evidence>
<dbReference type="EMBL" id="VXIS01000041">
    <property type="protein sequence ID" value="KAA8910882.1"/>
    <property type="molecule type" value="Genomic_DNA"/>
</dbReference>
<feature type="domain" description="Spindle pole body-associated protein cut12" evidence="2">
    <location>
        <begin position="269"/>
        <end position="374"/>
    </location>
</feature>
<sequence>MLSWLTGGGGAVPQPQNKEPEQPLTPPPVVVEETFTEYEQPPPTPAPLFAVKAFRTALFGTPAPKQRTRLIRPRKTDERPVTPTEENKAKAAAEAASKEKQDGDKSKAAPRRRGYGLHYDEPELEPTPARPARRQKLDEPKPDEPAEAPPPFKLASHNGNLFDSKSAKITELPKDLAQTPTRPVSPTKGILMTPGTAMRQRKAVTFDCAIKKEDKNKGGQAKSGLPTDFPGKFPSPWTPKSGAPKRSSGSLEETSLPINKASKKRALTFEVTESTRIQDILDEASDDDNEDMQILHDGELTTDMSAPKSASGQYWKEHAESLEGLALIKVDKLRQRCNLAIEYAQRKDEYCVSLCEKLREYTQKNKLLKDEIKRLHQVSAFPTEGAALSDAMRMLAEKENTIKAYESEMSRMQTVIEDYEARLKSLEGLLNTREERIAELSMTMPMLPDGHPYGEAESAEVEELKAKLRKARLEVKELGPLRVECRNHKSRISILEKEKENLEAQLERMKCVGDESTVSRPSARSATENRLREQIDELEKEKRDLKAEMRNKAAEASKERREAEKTLRSEIADLKARVSSEELEKKDLEQETKRLQDAIRDLEVKAQFSIDADHDEWQKKHRATTQELRKAKEEIASLREQLESKQDAPLRSRRTSTQSRISLAVEQKATPPQKQGETAVPAAKSTASPISDDSAIDRTYDRGDKRRQSTASHASSRKQLKSPPITFEPIQKPYDDIIDSSLFLPPLPAPAPQPMENSSTPKDDFGVLDESFANMRRLKASPRPSVVNWDISPPQAVKRRNFGVKKPAEAATKKEGVFADPARQAAAERRISERKAKRLAERKAAQAVGNKFEGQL</sequence>
<gene>
    <name evidence="3" type="ORF">FN846DRAFT_888092</name>
</gene>
<dbReference type="AlphaFoldDB" id="A0A5J5F3K9"/>
<organism evidence="3 4">
    <name type="scientific">Sphaerosporella brunnea</name>
    <dbReference type="NCBI Taxonomy" id="1250544"/>
    <lineage>
        <taxon>Eukaryota</taxon>
        <taxon>Fungi</taxon>
        <taxon>Dikarya</taxon>
        <taxon>Ascomycota</taxon>
        <taxon>Pezizomycotina</taxon>
        <taxon>Pezizomycetes</taxon>
        <taxon>Pezizales</taxon>
        <taxon>Pyronemataceae</taxon>
        <taxon>Sphaerosporella</taxon>
    </lineage>
</organism>
<feature type="compositionally biased region" description="Basic and acidic residues" evidence="1">
    <location>
        <begin position="695"/>
        <end position="707"/>
    </location>
</feature>
<dbReference type="OrthoDB" id="5383703at2759"/>
<proteinExistence type="predicted"/>
<protein>
    <recommendedName>
        <fullName evidence="2">Spindle pole body-associated protein cut12 domain-containing protein</fullName>
    </recommendedName>
</protein>
<feature type="compositionally biased region" description="Gly residues" evidence="1">
    <location>
        <begin position="1"/>
        <end position="11"/>
    </location>
</feature>
<dbReference type="InterPro" id="IPR021589">
    <property type="entry name" value="Cut12"/>
</dbReference>
<dbReference type="InParanoid" id="A0A5J5F3K9"/>
<feature type="region of interest" description="Disordered" evidence="1">
    <location>
        <begin position="1"/>
        <end position="198"/>
    </location>
</feature>
<feature type="compositionally biased region" description="Basic and acidic residues" evidence="1">
    <location>
        <begin position="806"/>
        <end position="817"/>
    </location>
</feature>
<dbReference type="Pfam" id="PF11500">
    <property type="entry name" value="Cut12"/>
    <property type="match status" value="1"/>
</dbReference>
<keyword evidence="4" id="KW-1185">Reference proteome</keyword>
<feature type="compositionally biased region" description="Basic and acidic residues" evidence="1">
    <location>
        <begin position="135"/>
        <end position="144"/>
    </location>
</feature>
<feature type="region of interest" description="Disordered" evidence="1">
    <location>
        <begin position="628"/>
        <end position="766"/>
    </location>
</feature>
<name>A0A5J5F3K9_9PEZI</name>
<evidence type="ECO:0000259" key="2">
    <source>
        <dbReference type="Pfam" id="PF11500"/>
    </source>
</evidence>
<feature type="compositionally biased region" description="Polar residues" evidence="1">
    <location>
        <begin position="247"/>
        <end position="257"/>
    </location>
</feature>
<feature type="compositionally biased region" description="Basic and acidic residues" evidence="1">
    <location>
        <begin position="165"/>
        <end position="174"/>
    </location>
</feature>
<feature type="region of interest" description="Disordered" evidence="1">
    <location>
        <begin position="211"/>
        <end position="257"/>
    </location>
</feature>
<feature type="compositionally biased region" description="Basic and acidic residues" evidence="1">
    <location>
        <begin position="628"/>
        <end position="650"/>
    </location>
</feature>
<reference evidence="3 4" key="1">
    <citation type="submission" date="2019-09" db="EMBL/GenBank/DDBJ databases">
        <title>Draft genome of the ectomycorrhizal ascomycete Sphaerosporella brunnea.</title>
        <authorList>
            <consortium name="DOE Joint Genome Institute"/>
            <person name="Benucci G.M."/>
            <person name="Marozzi G."/>
            <person name="Antonielli L."/>
            <person name="Sanchez S."/>
            <person name="Marco P."/>
            <person name="Wang X."/>
            <person name="Falini L.B."/>
            <person name="Barry K."/>
            <person name="Haridas S."/>
            <person name="Lipzen A."/>
            <person name="Labutti K."/>
            <person name="Grigoriev I.V."/>
            <person name="Murat C."/>
            <person name="Martin F."/>
            <person name="Albertini E."/>
            <person name="Donnini D."/>
            <person name="Bonito G."/>
        </authorList>
    </citation>
    <scope>NUCLEOTIDE SEQUENCE [LARGE SCALE GENOMIC DNA]</scope>
    <source>
        <strain evidence="3 4">Sb_GMNB300</strain>
    </source>
</reference>
<accession>A0A5J5F3K9</accession>
<comment type="caution">
    <text evidence="3">The sequence shown here is derived from an EMBL/GenBank/DDBJ whole genome shotgun (WGS) entry which is preliminary data.</text>
</comment>